<accession>A0A1M4UBJ7</accession>
<dbReference type="PANTHER" id="PTHR10277:SF9">
    <property type="entry name" value="2-ISOPROPYLMALATE SYNTHASE 1, CHLOROPLASTIC-RELATED"/>
    <property type="match status" value="1"/>
</dbReference>
<evidence type="ECO:0000313" key="3">
    <source>
        <dbReference type="EMBL" id="SHE54162.1"/>
    </source>
</evidence>
<dbReference type="InterPro" id="IPR013785">
    <property type="entry name" value="Aldolase_TIM"/>
</dbReference>
<evidence type="ECO:0000259" key="2">
    <source>
        <dbReference type="PROSITE" id="PS50991"/>
    </source>
</evidence>
<dbReference type="EMBL" id="FQUC01000001">
    <property type="protein sequence ID" value="SHE54162.1"/>
    <property type="molecule type" value="Genomic_DNA"/>
</dbReference>
<reference evidence="4" key="1">
    <citation type="submission" date="2016-11" db="EMBL/GenBank/DDBJ databases">
        <authorList>
            <person name="Varghese N."/>
            <person name="Submissions S."/>
        </authorList>
    </citation>
    <scope>NUCLEOTIDE SEQUENCE [LARGE SCALE GENOMIC DNA]</scope>
    <source>
        <strain evidence="4">DSM 27370</strain>
    </source>
</reference>
<organism evidence="3 4">
    <name type="scientific">Dysgonomonas macrotermitis</name>
    <dbReference type="NCBI Taxonomy" id="1346286"/>
    <lineage>
        <taxon>Bacteria</taxon>
        <taxon>Pseudomonadati</taxon>
        <taxon>Bacteroidota</taxon>
        <taxon>Bacteroidia</taxon>
        <taxon>Bacteroidales</taxon>
        <taxon>Dysgonomonadaceae</taxon>
        <taxon>Dysgonomonas</taxon>
    </lineage>
</organism>
<dbReference type="InterPro" id="IPR000891">
    <property type="entry name" value="PYR_CT"/>
</dbReference>
<dbReference type="GO" id="GO:0009098">
    <property type="term" value="P:L-leucine biosynthetic process"/>
    <property type="evidence" value="ECO:0007669"/>
    <property type="project" value="TreeGrafter"/>
</dbReference>
<dbReference type="Pfam" id="PF00682">
    <property type="entry name" value="HMGL-like"/>
    <property type="match status" value="1"/>
</dbReference>
<feature type="domain" description="Pyruvate carboxyltransferase" evidence="2">
    <location>
        <begin position="2"/>
        <end position="253"/>
    </location>
</feature>
<dbReference type="RefSeq" id="WP_062175623.1">
    <property type="nucleotide sequence ID" value="NZ_BBXL01000001.1"/>
</dbReference>
<dbReference type="PANTHER" id="PTHR10277">
    <property type="entry name" value="HOMOCITRATE SYNTHASE-RELATED"/>
    <property type="match status" value="1"/>
</dbReference>
<keyword evidence="4" id="KW-1185">Reference proteome</keyword>
<dbReference type="OrthoDB" id="9804858at2"/>
<dbReference type="PROSITE" id="PS50991">
    <property type="entry name" value="PYR_CT"/>
    <property type="match status" value="1"/>
</dbReference>
<dbReference type="Gene3D" id="3.20.20.70">
    <property type="entry name" value="Aldolase class I"/>
    <property type="match status" value="1"/>
</dbReference>
<dbReference type="Proteomes" id="UP000184480">
    <property type="component" value="Unassembled WGS sequence"/>
</dbReference>
<dbReference type="AlphaFoldDB" id="A0A1M4UBJ7"/>
<sequence length="519" mass="58543">MIEVLDCTLRDGGYYTNWDFEENLTRNYFEAMEALPVSYIEIGYRSLLQNDYKGEYNFCPDYVIANARRYMPSKKIGVILNEKEIKPGDLRQLLGSCVGKLDFVRMAIDPANWKRAKSSAEEIKKMGFEVGFNVMYMSKWTAEYPSFIDDIAALNGVVDSFAMVDSFGSMYPHEVVEITCRVKSVLKCKIGFHGHNNTELAFANTLAAIEAGCDIVDATVTGMGRGAGNLRTELFLSYLSSKEGWNVDFNRLSTTVADFERMKEQYGWGTNLPYMVSGFNSLPQKDVMDWVTRRFYSINSILQALNNMKDKKGDNLKLPEFNSDKQHFEQAIIIGGGPSGANAAKAIKQLITKRKNKSMCLIHASSKNAGYYKDLDIPQFFCLVGNEGHRLEKVFADFDPDRISCVLPPYPRKMGTYVPEKLLGKSYELTDVTFSDLYQDSHTALALQIALELSVSTLYIAGYDGYDGLIGENERMLTQENEYLLSRIVDNNRQMEVATITATKYKGVKNLSVYGLLTE</sequence>
<name>A0A1M4UBJ7_9BACT</name>
<gene>
    <name evidence="3" type="ORF">SAMN05444362_101557</name>
</gene>
<proteinExistence type="predicted"/>
<evidence type="ECO:0000313" key="4">
    <source>
        <dbReference type="Proteomes" id="UP000184480"/>
    </source>
</evidence>
<dbReference type="GO" id="GO:0003852">
    <property type="term" value="F:2-isopropylmalate synthase activity"/>
    <property type="evidence" value="ECO:0007669"/>
    <property type="project" value="TreeGrafter"/>
</dbReference>
<dbReference type="InterPro" id="IPR050073">
    <property type="entry name" value="2-IPM_HCS-like"/>
</dbReference>
<dbReference type="STRING" id="1346286.SAMN05444362_101557"/>
<evidence type="ECO:0000256" key="1">
    <source>
        <dbReference type="ARBA" id="ARBA00023211"/>
    </source>
</evidence>
<keyword evidence="1" id="KW-0464">Manganese</keyword>
<protein>
    <submittedName>
        <fullName evidence="3">4-hydroxy 2-oxovalerate aldolase</fullName>
    </submittedName>
</protein>
<dbReference type="SUPFAM" id="SSF51569">
    <property type="entry name" value="Aldolase"/>
    <property type="match status" value="1"/>
</dbReference>
<dbReference type="CDD" id="cd07944">
    <property type="entry name" value="DRE_TIM_HOA_like"/>
    <property type="match status" value="1"/>
</dbReference>